<protein>
    <submittedName>
        <fullName evidence="1">Uncharacterized protein</fullName>
    </submittedName>
</protein>
<accession>A0A0H2RTZ1</accession>
<dbReference type="EMBL" id="KQ086097">
    <property type="protein sequence ID" value="KLO08311.1"/>
    <property type="molecule type" value="Genomic_DNA"/>
</dbReference>
<name>A0A0H2RTZ1_9AGAM</name>
<evidence type="ECO:0000313" key="2">
    <source>
        <dbReference type="Proteomes" id="UP000053477"/>
    </source>
</evidence>
<evidence type="ECO:0000313" key="1">
    <source>
        <dbReference type="EMBL" id="KLO08311.1"/>
    </source>
</evidence>
<dbReference type="AlphaFoldDB" id="A0A0H2RTZ1"/>
<organism evidence="1 2">
    <name type="scientific">Schizopora paradoxa</name>
    <dbReference type="NCBI Taxonomy" id="27342"/>
    <lineage>
        <taxon>Eukaryota</taxon>
        <taxon>Fungi</taxon>
        <taxon>Dikarya</taxon>
        <taxon>Basidiomycota</taxon>
        <taxon>Agaricomycotina</taxon>
        <taxon>Agaricomycetes</taxon>
        <taxon>Hymenochaetales</taxon>
        <taxon>Schizoporaceae</taxon>
        <taxon>Schizopora</taxon>
    </lineage>
</organism>
<gene>
    <name evidence="1" type="ORF">SCHPADRAFT_613888</name>
</gene>
<dbReference type="Proteomes" id="UP000053477">
    <property type="component" value="Unassembled WGS sequence"/>
</dbReference>
<reference evidence="1 2" key="1">
    <citation type="submission" date="2015-04" db="EMBL/GenBank/DDBJ databases">
        <title>Complete genome sequence of Schizopora paradoxa KUC8140, a cosmopolitan wood degrader in East Asia.</title>
        <authorList>
            <consortium name="DOE Joint Genome Institute"/>
            <person name="Min B."/>
            <person name="Park H."/>
            <person name="Jang Y."/>
            <person name="Kim J.-J."/>
            <person name="Kim K.H."/>
            <person name="Pangilinan J."/>
            <person name="Lipzen A."/>
            <person name="Riley R."/>
            <person name="Grigoriev I.V."/>
            <person name="Spatafora J.W."/>
            <person name="Choi I.-G."/>
        </authorList>
    </citation>
    <scope>NUCLEOTIDE SEQUENCE [LARGE SCALE GENOMIC DNA]</scope>
    <source>
        <strain evidence="1 2">KUC8140</strain>
    </source>
</reference>
<proteinExistence type="predicted"/>
<sequence>MVDLNEVFSWENWIAFRTINDDVDPFDTDLDSQVIDADLTSRFMASTFQIETIISMLSVLLDLAKGFQTHVKRSRERIVAKLSKSVGSQQIVRPDLFIHLTRVVEKG</sequence>
<keyword evidence="2" id="KW-1185">Reference proteome</keyword>
<dbReference type="InParanoid" id="A0A0H2RTZ1"/>